<dbReference type="EMBL" id="CP001219">
    <property type="protein sequence ID" value="ACK79863.1"/>
    <property type="molecule type" value="Genomic_DNA"/>
</dbReference>
<evidence type="ECO:0000313" key="1">
    <source>
        <dbReference type="EMBL" id="ACK79863.1"/>
    </source>
</evidence>
<dbReference type="Pfam" id="PF17342">
    <property type="entry name" value="DUF5372"/>
    <property type="match status" value="1"/>
</dbReference>
<reference evidence="1 2" key="1">
    <citation type="journal article" date="2008" name="BMC Genomics">
        <title>Acidithiobacillus ferrooxidans metabolism: from genome sequence to industrial applications.</title>
        <authorList>
            <person name="Valdes J."/>
            <person name="Pedroso I."/>
            <person name="Quatrini R."/>
            <person name="Dodson R.J."/>
            <person name="Tettelin H."/>
            <person name="Blake R.II."/>
            <person name="Eisen J.A."/>
            <person name="Holmes D.S."/>
        </authorList>
    </citation>
    <scope>NUCLEOTIDE SEQUENCE [LARGE SCALE GENOMIC DNA]</scope>
    <source>
        <strain evidence="2">ATCC 23270 / DSM 14882 / CIP 104768 / NCIMB 8455</strain>
    </source>
</reference>
<dbReference type="Proteomes" id="UP000001362">
    <property type="component" value="Chromosome"/>
</dbReference>
<dbReference type="PaxDb" id="243159-AFE_1375"/>
<dbReference type="eggNOG" id="ENOG5033B2C">
    <property type="taxonomic scope" value="Bacteria"/>
</dbReference>
<accession>B7J9H8</accession>
<dbReference type="AlphaFoldDB" id="B7J9H8"/>
<name>B7J9H8_ACIF2</name>
<sequence length="70" mass="8140">MTTRRQNWGEDRVMYYNAQGRLCSILASWTNVPEMDFFAQASAGRSWFRTDDLLQLSALIRSLREAHGDK</sequence>
<keyword evidence="2" id="KW-1185">Reference proteome</keyword>
<protein>
    <submittedName>
        <fullName evidence="1">Transposon, orf1</fullName>
    </submittedName>
</protein>
<dbReference type="HOGENOM" id="CLU_153247_1_0_6"/>
<proteinExistence type="predicted"/>
<organism evidence="1 2">
    <name type="scientific">Acidithiobacillus ferrooxidans (strain ATCC 23270 / DSM 14882 / CIP 104768 / NCIMB 8455)</name>
    <name type="common">Ferrobacillus ferrooxidans (strain ATCC 23270)</name>
    <dbReference type="NCBI Taxonomy" id="243159"/>
    <lineage>
        <taxon>Bacteria</taxon>
        <taxon>Pseudomonadati</taxon>
        <taxon>Pseudomonadota</taxon>
        <taxon>Acidithiobacillia</taxon>
        <taxon>Acidithiobacillales</taxon>
        <taxon>Acidithiobacillaceae</taxon>
        <taxon>Acidithiobacillus</taxon>
    </lineage>
</organism>
<evidence type="ECO:0000313" key="2">
    <source>
        <dbReference type="Proteomes" id="UP000001362"/>
    </source>
</evidence>
<dbReference type="KEGG" id="afr:AFE_1375"/>
<dbReference type="InterPro" id="IPR035315">
    <property type="entry name" value="DUF5372"/>
</dbReference>
<gene>
    <name evidence="1" type="ordered locus">AFE_1375</name>
</gene>